<evidence type="ECO:0000256" key="1">
    <source>
        <dbReference type="SAM" id="SignalP"/>
    </source>
</evidence>
<comment type="caution">
    <text evidence="2">The sequence shown here is derived from an EMBL/GenBank/DDBJ whole genome shotgun (WGS) entry which is preliminary data.</text>
</comment>
<feature type="signal peptide" evidence="1">
    <location>
        <begin position="1"/>
        <end position="20"/>
    </location>
</feature>
<evidence type="ECO:0000313" key="2">
    <source>
        <dbReference type="EMBL" id="EAR62376.1"/>
    </source>
</evidence>
<dbReference type="SUPFAM" id="SSF56935">
    <property type="entry name" value="Porins"/>
    <property type="match status" value="1"/>
</dbReference>
<keyword evidence="1" id="KW-0732">Signal</keyword>
<name>A0A7U8C9J9_NEPCE</name>
<reference evidence="2 3" key="1">
    <citation type="submission" date="2006-02" db="EMBL/GenBank/DDBJ databases">
        <authorList>
            <person name="Pinhassi J."/>
            <person name="Pedros-Alio C."/>
            <person name="Ferriera S."/>
            <person name="Johnson J."/>
            <person name="Kravitz S."/>
            <person name="Halpern A."/>
            <person name="Remington K."/>
            <person name="Beeson K."/>
            <person name="Tran B."/>
            <person name="Rogers Y.-H."/>
            <person name="Friedman R."/>
            <person name="Venter J.C."/>
        </authorList>
    </citation>
    <scope>NUCLEOTIDE SEQUENCE [LARGE SCALE GENOMIC DNA]</scope>
    <source>
        <strain evidence="2 3">MED92</strain>
    </source>
</reference>
<dbReference type="Proteomes" id="UP000002171">
    <property type="component" value="Unassembled WGS sequence"/>
</dbReference>
<keyword evidence="3" id="KW-1185">Reference proteome</keyword>
<dbReference type="RefSeq" id="WP_007020686.1">
    <property type="nucleotide sequence ID" value="NZ_CH724125.1"/>
</dbReference>
<accession>A0A7U8C9J9</accession>
<feature type="chain" id="PRO_5031515332" evidence="1">
    <location>
        <begin position="21"/>
        <end position="432"/>
    </location>
</feature>
<protein>
    <submittedName>
        <fullName evidence="2">Calcium-binding EF-hand protein</fullName>
    </submittedName>
</protein>
<sequence length="432" mass="48763">MKRVSIGLLAGLFFSAWVSAGITENIKSLNDQGKFAEAYKLAQNQLDSFEGDPKFDLQYGVAAIDSGHISEGIFALERVVFLEPNNALAKLELARAYFLLKQLDKSRTLFNQVKAANPPPVVMARINQFLEQITNKTTIPPTKFSGFAELWAGYDDNINSGPGGQTQVVTLSDSALGRGDQFNQIRLNGSVEHAYSPQESLLFSANADFRYYHTEPEQNYKSFTVNGSHLWKRDSEQYQLGFTTQNYQIDRENYRTLIGMNGVWSKQLTSNSVLKSFAGVNSLNYASLTWKDATQINLGTNYLYAGSGKWQPLFFVGGFLGDESPKVDGVLAAGQVDRLFFGANAGVQLTPYQDVTFTPSVTYQGSRFEGNDWIYNIKRQDDFYMLNLNLEWVMHPSWSLLANYSFTDVNSNIEIYEYDRQQIMFGLRYNFQ</sequence>
<dbReference type="InterPro" id="IPR011990">
    <property type="entry name" value="TPR-like_helical_dom_sf"/>
</dbReference>
<dbReference type="Gene3D" id="1.25.40.10">
    <property type="entry name" value="Tetratricopeptide repeat domain"/>
    <property type="match status" value="1"/>
</dbReference>
<dbReference type="Pfam" id="PF14559">
    <property type="entry name" value="TPR_19"/>
    <property type="match status" value="1"/>
</dbReference>
<evidence type="ECO:0000313" key="3">
    <source>
        <dbReference type="Proteomes" id="UP000002171"/>
    </source>
</evidence>
<dbReference type="SUPFAM" id="SSF48452">
    <property type="entry name" value="TPR-like"/>
    <property type="match status" value="1"/>
</dbReference>
<gene>
    <name evidence="2" type="ORF">MED92_15103</name>
</gene>
<organism evidence="2 3">
    <name type="scientific">Neptuniibacter caesariensis</name>
    <dbReference type="NCBI Taxonomy" id="207954"/>
    <lineage>
        <taxon>Bacteria</taxon>
        <taxon>Pseudomonadati</taxon>
        <taxon>Pseudomonadota</taxon>
        <taxon>Gammaproteobacteria</taxon>
        <taxon>Oceanospirillales</taxon>
        <taxon>Oceanospirillaceae</taxon>
        <taxon>Neptuniibacter</taxon>
    </lineage>
</organism>
<dbReference type="AlphaFoldDB" id="A0A7U8C9J9"/>
<dbReference type="OrthoDB" id="5614121at2"/>
<proteinExistence type="predicted"/>
<dbReference type="EMBL" id="AAOW01000003">
    <property type="protein sequence ID" value="EAR62376.1"/>
    <property type="molecule type" value="Genomic_DNA"/>
</dbReference>